<dbReference type="AlphaFoldDB" id="A0A8R7JWV8"/>
<reference evidence="1" key="2">
    <citation type="submission" date="2018-03" db="EMBL/GenBank/DDBJ databases">
        <title>The Triticum urartu genome reveals the dynamic nature of wheat genome evolution.</title>
        <authorList>
            <person name="Ling H."/>
            <person name="Ma B."/>
            <person name="Shi X."/>
            <person name="Liu H."/>
            <person name="Dong L."/>
            <person name="Sun H."/>
            <person name="Cao Y."/>
            <person name="Gao Q."/>
            <person name="Zheng S."/>
            <person name="Li Y."/>
            <person name="Yu Y."/>
            <person name="Du H."/>
            <person name="Qi M."/>
            <person name="Li Y."/>
            <person name="Yu H."/>
            <person name="Cui Y."/>
            <person name="Wang N."/>
            <person name="Chen C."/>
            <person name="Wu H."/>
            <person name="Zhao Y."/>
            <person name="Zhang J."/>
            <person name="Li Y."/>
            <person name="Zhou W."/>
            <person name="Zhang B."/>
            <person name="Hu W."/>
            <person name="Eijk M."/>
            <person name="Tang J."/>
            <person name="Witsenboer H."/>
            <person name="Zhao S."/>
            <person name="Li Z."/>
            <person name="Zhang A."/>
            <person name="Wang D."/>
            <person name="Liang C."/>
        </authorList>
    </citation>
    <scope>NUCLEOTIDE SEQUENCE [LARGE SCALE GENOMIC DNA]</scope>
    <source>
        <strain evidence="1">cv. G1812</strain>
    </source>
</reference>
<reference evidence="1" key="3">
    <citation type="submission" date="2022-06" db="UniProtKB">
        <authorList>
            <consortium name="EnsemblPlants"/>
        </authorList>
    </citation>
    <scope>IDENTIFICATION</scope>
</reference>
<evidence type="ECO:0000313" key="1">
    <source>
        <dbReference type="EnsemblPlants" id="TuG1812G0100001425.01.T01"/>
    </source>
</evidence>
<evidence type="ECO:0000313" key="2">
    <source>
        <dbReference type="Proteomes" id="UP000015106"/>
    </source>
</evidence>
<dbReference type="EnsemblPlants" id="TuG1812G0100001425.01.T01">
    <property type="protein sequence ID" value="TuG1812G0100001425.01.T01"/>
    <property type="gene ID" value="TuG1812G0100001425.01"/>
</dbReference>
<dbReference type="Gramene" id="TuG1812G0100001425.01.T01">
    <property type="protein sequence ID" value="TuG1812G0100001425.01.T01"/>
    <property type="gene ID" value="TuG1812G0100001425.01"/>
</dbReference>
<accession>A0A8R7JWV8</accession>
<organism evidence="1 2">
    <name type="scientific">Triticum urartu</name>
    <name type="common">Red wild einkorn</name>
    <name type="synonym">Crithodium urartu</name>
    <dbReference type="NCBI Taxonomy" id="4572"/>
    <lineage>
        <taxon>Eukaryota</taxon>
        <taxon>Viridiplantae</taxon>
        <taxon>Streptophyta</taxon>
        <taxon>Embryophyta</taxon>
        <taxon>Tracheophyta</taxon>
        <taxon>Spermatophyta</taxon>
        <taxon>Magnoliopsida</taxon>
        <taxon>Liliopsida</taxon>
        <taxon>Poales</taxon>
        <taxon>Poaceae</taxon>
        <taxon>BOP clade</taxon>
        <taxon>Pooideae</taxon>
        <taxon>Triticodae</taxon>
        <taxon>Triticeae</taxon>
        <taxon>Triticinae</taxon>
        <taxon>Triticum</taxon>
    </lineage>
</organism>
<sequence>MPRRRVALIVVATDLPTASQGVHEDRRHRPLRLRGRVRAWSTYIDWIEPPLSAGPNPVRRRRVAPPVHLDSLRLPRPHHELATLRLPTNPSSTTVLMTPPSCESN</sequence>
<dbReference type="Proteomes" id="UP000015106">
    <property type="component" value="Chromosome 1"/>
</dbReference>
<name>A0A8R7JWV8_TRIUA</name>
<proteinExistence type="predicted"/>
<keyword evidence="2" id="KW-1185">Reference proteome</keyword>
<protein>
    <submittedName>
        <fullName evidence="1">Uncharacterized protein</fullName>
    </submittedName>
</protein>
<reference evidence="2" key="1">
    <citation type="journal article" date="2013" name="Nature">
        <title>Draft genome of the wheat A-genome progenitor Triticum urartu.</title>
        <authorList>
            <person name="Ling H.Q."/>
            <person name="Zhao S."/>
            <person name="Liu D."/>
            <person name="Wang J."/>
            <person name="Sun H."/>
            <person name="Zhang C."/>
            <person name="Fan H."/>
            <person name="Li D."/>
            <person name="Dong L."/>
            <person name="Tao Y."/>
            <person name="Gao C."/>
            <person name="Wu H."/>
            <person name="Li Y."/>
            <person name="Cui Y."/>
            <person name="Guo X."/>
            <person name="Zheng S."/>
            <person name="Wang B."/>
            <person name="Yu K."/>
            <person name="Liang Q."/>
            <person name="Yang W."/>
            <person name="Lou X."/>
            <person name="Chen J."/>
            <person name="Feng M."/>
            <person name="Jian J."/>
            <person name="Zhang X."/>
            <person name="Luo G."/>
            <person name="Jiang Y."/>
            <person name="Liu J."/>
            <person name="Wang Z."/>
            <person name="Sha Y."/>
            <person name="Zhang B."/>
            <person name="Wu H."/>
            <person name="Tang D."/>
            <person name="Shen Q."/>
            <person name="Xue P."/>
            <person name="Zou S."/>
            <person name="Wang X."/>
            <person name="Liu X."/>
            <person name="Wang F."/>
            <person name="Yang Y."/>
            <person name="An X."/>
            <person name="Dong Z."/>
            <person name="Zhang K."/>
            <person name="Zhang X."/>
            <person name="Luo M.C."/>
            <person name="Dvorak J."/>
            <person name="Tong Y."/>
            <person name="Wang J."/>
            <person name="Yang H."/>
            <person name="Li Z."/>
            <person name="Wang D."/>
            <person name="Zhang A."/>
            <person name="Wang J."/>
        </authorList>
    </citation>
    <scope>NUCLEOTIDE SEQUENCE</scope>
    <source>
        <strain evidence="2">cv. G1812</strain>
    </source>
</reference>